<evidence type="ECO:0000313" key="2">
    <source>
        <dbReference type="Proteomes" id="UP000034166"/>
    </source>
</evidence>
<organism evidence="1 2">
    <name type="scientific">Mesobacillus campisalis</name>
    <dbReference type="NCBI Taxonomy" id="1408103"/>
    <lineage>
        <taxon>Bacteria</taxon>
        <taxon>Bacillati</taxon>
        <taxon>Bacillota</taxon>
        <taxon>Bacilli</taxon>
        <taxon>Bacillales</taxon>
        <taxon>Bacillaceae</taxon>
        <taxon>Mesobacillus</taxon>
    </lineage>
</organism>
<gene>
    <name evidence="1" type="ORF">WQ57_05720</name>
</gene>
<keyword evidence="2" id="KW-1185">Reference proteome</keyword>
<accession>A0A0M2SYS7</accession>
<dbReference type="OrthoDB" id="2832951at2"/>
<comment type="caution">
    <text evidence="1">The sequence shown here is derived from an EMBL/GenBank/DDBJ whole genome shotgun (WGS) entry which is preliminary data.</text>
</comment>
<proteinExistence type="predicted"/>
<protein>
    <submittedName>
        <fullName evidence="1">Uncharacterized protein</fullName>
    </submittedName>
</protein>
<name>A0A0M2SYS7_9BACI</name>
<dbReference type="Proteomes" id="UP000034166">
    <property type="component" value="Unassembled WGS sequence"/>
</dbReference>
<dbReference type="RefSeq" id="WP_046522785.1">
    <property type="nucleotide sequence ID" value="NZ_LAYY01000005.1"/>
</dbReference>
<evidence type="ECO:0000313" key="1">
    <source>
        <dbReference type="EMBL" id="KKK38851.1"/>
    </source>
</evidence>
<sequence length="244" mass="27321">MGLARIAIIIILVMIGGTGCMQSEGEIVSYLEEKYNSKFEVEGGKEGSDLFPDMYGKDQIVAHPEGDDKLVFLAGESKTQEGGFFDRYPLAKWSNELDEKYSNAVAKEFGSDAQFKTLLYVQGDNYSSEMIDMHVEDYFKSNQEALVTLNIGIKTAGEPNVDEYLEGIYSLQQQLKELGVESYGVTVGFVDESEDISDYIRTSNVNNLPWSNLDAKVYGSIMIDNLLDIQSPEQIKEYYEPIEG</sequence>
<dbReference type="EMBL" id="LAYY01000005">
    <property type="protein sequence ID" value="KKK38851.1"/>
    <property type="molecule type" value="Genomic_DNA"/>
</dbReference>
<dbReference type="PATRIC" id="fig|1408103.3.peg.1285"/>
<dbReference type="AlphaFoldDB" id="A0A0M2SYS7"/>
<reference evidence="1 2" key="1">
    <citation type="submission" date="2015-04" db="EMBL/GenBank/DDBJ databases">
        <title>Taxonomic description and genome sequence of Bacillus campisalis sp. nov., a novel member of the genus Bacillus isolated from solar saltern.</title>
        <authorList>
            <person name="Mathan Kumar R."/>
            <person name="Kaur G."/>
            <person name="Kumar A."/>
            <person name="Singh N.K."/>
            <person name="Kaur N."/>
            <person name="Kumar N."/>
            <person name="Mayilraj S."/>
        </authorList>
    </citation>
    <scope>NUCLEOTIDE SEQUENCE [LARGE SCALE GENOMIC DNA]</scope>
    <source>
        <strain evidence="1 2">SA2-6</strain>
    </source>
</reference>
<dbReference type="PROSITE" id="PS51257">
    <property type="entry name" value="PROKAR_LIPOPROTEIN"/>
    <property type="match status" value="1"/>
</dbReference>